<sequence length="97" mass="10331">MSTDPAPRPVAPRMLVKAPAGRALLFEYREGEGLPPHTHAGQAVVVAVLRGRLRLSVDGQEQEVPAGEVLHVETAGLFSSRALEDGTRVLVTLLNLA</sequence>
<evidence type="ECO:0000313" key="3">
    <source>
        <dbReference type="Proteomes" id="UP000253744"/>
    </source>
</evidence>
<dbReference type="RefSeq" id="WP_114673469.1">
    <property type="nucleotide sequence ID" value="NZ_CP031163.1"/>
</dbReference>
<protein>
    <submittedName>
        <fullName evidence="2">Cupin domain-containing protein</fullName>
    </submittedName>
</protein>
<dbReference type="InterPro" id="IPR011051">
    <property type="entry name" value="RmlC_Cupin_sf"/>
</dbReference>
<dbReference type="InterPro" id="IPR013096">
    <property type="entry name" value="Cupin_2"/>
</dbReference>
<dbReference type="EMBL" id="CP031163">
    <property type="protein sequence ID" value="AXH00817.1"/>
    <property type="molecule type" value="Genomic_DNA"/>
</dbReference>
<evidence type="ECO:0000313" key="2">
    <source>
        <dbReference type="EMBL" id="AXH00817.1"/>
    </source>
</evidence>
<reference evidence="2 3" key="1">
    <citation type="submission" date="2018-07" db="EMBL/GenBank/DDBJ databases">
        <title>Complete Genome and Methylome Analysis of Deinococcus wulumuqiensis NEB 479.</title>
        <authorList>
            <person name="Fomenkov A."/>
            <person name="Luyten Y."/>
            <person name="Vincze T."/>
            <person name="Anton B.P."/>
            <person name="Clark T."/>
            <person name="Roberts R.J."/>
            <person name="Morgan R.D."/>
        </authorList>
    </citation>
    <scope>NUCLEOTIDE SEQUENCE [LARGE SCALE GENOMIC DNA]</scope>
    <source>
        <strain evidence="2 3">NEB 479</strain>
        <plasmid evidence="3">Plasmid pdrdi</plasmid>
    </source>
</reference>
<feature type="domain" description="Cupin type-2" evidence="1">
    <location>
        <begin position="25"/>
        <end position="74"/>
    </location>
</feature>
<keyword evidence="2" id="KW-0614">Plasmid</keyword>
<dbReference type="KEGG" id="dwu:DVJ83_16960"/>
<name>A0A345IM94_9DEIO</name>
<gene>
    <name evidence="2" type="ORF">DVJ83_16960</name>
</gene>
<proteinExistence type="predicted"/>
<evidence type="ECO:0000259" key="1">
    <source>
        <dbReference type="Pfam" id="PF07883"/>
    </source>
</evidence>
<dbReference type="AlphaFoldDB" id="A0A345IM94"/>
<geneLocation type="plasmid" evidence="3">
    <name>pdrdi</name>
</geneLocation>
<accession>A0A345IM94</accession>
<dbReference type="Proteomes" id="UP000253744">
    <property type="component" value="Plasmid pDrdI"/>
</dbReference>
<dbReference type="Gene3D" id="2.60.120.10">
    <property type="entry name" value="Jelly Rolls"/>
    <property type="match status" value="1"/>
</dbReference>
<dbReference type="SUPFAM" id="SSF51182">
    <property type="entry name" value="RmlC-like cupins"/>
    <property type="match status" value="1"/>
</dbReference>
<organism evidence="2 3">
    <name type="scientific">Deinococcus wulumuqiensis</name>
    <dbReference type="NCBI Taxonomy" id="980427"/>
    <lineage>
        <taxon>Bacteria</taxon>
        <taxon>Thermotogati</taxon>
        <taxon>Deinococcota</taxon>
        <taxon>Deinococci</taxon>
        <taxon>Deinococcales</taxon>
        <taxon>Deinococcaceae</taxon>
        <taxon>Deinococcus</taxon>
    </lineage>
</organism>
<dbReference type="InterPro" id="IPR014710">
    <property type="entry name" value="RmlC-like_jellyroll"/>
</dbReference>
<dbReference type="Pfam" id="PF07883">
    <property type="entry name" value="Cupin_2"/>
    <property type="match status" value="1"/>
</dbReference>